<dbReference type="AlphaFoldDB" id="A0A852SMR9"/>
<reference evidence="1 2" key="1">
    <citation type="submission" date="2020-07" db="EMBL/GenBank/DDBJ databases">
        <title>Sequencing the genomes of 1000 actinobacteria strains.</title>
        <authorList>
            <person name="Klenk H.-P."/>
        </authorList>
    </citation>
    <scope>NUCLEOTIDE SEQUENCE [LARGE SCALE GENOMIC DNA]</scope>
    <source>
        <strain evidence="1 2">DSM 26474</strain>
    </source>
</reference>
<dbReference type="Proteomes" id="UP000549913">
    <property type="component" value="Unassembled WGS sequence"/>
</dbReference>
<dbReference type="Gene3D" id="3.30.70.1280">
    <property type="entry name" value="SP0830-like domains"/>
    <property type="match status" value="1"/>
</dbReference>
<keyword evidence="2" id="KW-1185">Reference proteome</keyword>
<protein>
    <submittedName>
        <fullName evidence="1">Uncharacterized protein (DUF1697 family)</fullName>
    </submittedName>
</protein>
<dbReference type="InterPro" id="IPR012545">
    <property type="entry name" value="DUF1697"/>
</dbReference>
<organism evidence="1 2">
    <name type="scientific">Herbiconiux flava</name>
    <dbReference type="NCBI Taxonomy" id="881268"/>
    <lineage>
        <taxon>Bacteria</taxon>
        <taxon>Bacillati</taxon>
        <taxon>Actinomycetota</taxon>
        <taxon>Actinomycetes</taxon>
        <taxon>Micrococcales</taxon>
        <taxon>Microbacteriaceae</taxon>
        <taxon>Herbiconiux</taxon>
    </lineage>
</organism>
<dbReference type="SUPFAM" id="SSF160379">
    <property type="entry name" value="SP0830-like"/>
    <property type="match status" value="1"/>
</dbReference>
<gene>
    <name evidence="1" type="ORF">BJ984_001258</name>
</gene>
<dbReference type="PANTHER" id="PTHR36439:SF1">
    <property type="entry name" value="DUF1697 DOMAIN-CONTAINING PROTEIN"/>
    <property type="match status" value="1"/>
</dbReference>
<comment type="caution">
    <text evidence="1">The sequence shown here is derived from an EMBL/GenBank/DDBJ whole genome shotgun (WGS) entry which is preliminary data.</text>
</comment>
<evidence type="ECO:0000313" key="1">
    <source>
        <dbReference type="EMBL" id="NYD70100.1"/>
    </source>
</evidence>
<proteinExistence type="predicted"/>
<evidence type="ECO:0000313" key="2">
    <source>
        <dbReference type="Proteomes" id="UP000549913"/>
    </source>
</evidence>
<dbReference type="PANTHER" id="PTHR36439">
    <property type="entry name" value="BLL4334 PROTEIN"/>
    <property type="match status" value="1"/>
</dbReference>
<dbReference type="PIRSF" id="PIRSF008502">
    <property type="entry name" value="UCP008502"/>
    <property type="match status" value="1"/>
</dbReference>
<dbReference type="Pfam" id="PF08002">
    <property type="entry name" value="DUF1697"/>
    <property type="match status" value="1"/>
</dbReference>
<dbReference type="EMBL" id="JACCBM010000001">
    <property type="protein sequence ID" value="NYD70100.1"/>
    <property type="molecule type" value="Genomic_DNA"/>
</dbReference>
<accession>A0A852SMR9</accession>
<dbReference type="RefSeq" id="WP_179547304.1">
    <property type="nucleotide sequence ID" value="NZ_BSEW01000001.1"/>
</dbReference>
<sequence>MTRFVALLRGVNVNGITVKSAELAELFRTLGFTDVRTVLASGNVVFETTDARDALTLKPTIEAALGTRFGYDAWIVLLPHDRLAAAVAAYPFPEDDATHPYVVFASAPDVHADVTAFAATLAPDGVERAEPGDGVLYWRCPRGSSTDTPLAKHLARAQYRATTTTRNLRTLRKLL</sequence>
<name>A0A852SMR9_9MICO</name>